<evidence type="ECO:0000313" key="2">
    <source>
        <dbReference type="Proteomes" id="UP000178912"/>
    </source>
</evidence>
<name>A0A1E1K975_9HELO</name>
<dbReference type="AlphaFoldDB" id="A0A1E1K975"/>
<proteinExistence type="predicted"/>
<reference evidence="2" key="1">
    <citation type="submission" date="2016-03" db="EMBL/GenBank/DDBJ databases">
        <authorList>
            <person name="Guldener U."/>
        </authorList>
    </citation>
    <scope>NUCLEOTIDE SEQUENCE [LARGE SCALE GENOMIC DNA]</scope>
    <source>
        <strain evidence="2">04CH-RAC-A.6.1</strain>
    </source>
</reference>
<dbReference type="Proteomes" id="UP000178912">
    <property type="component" value="Unassembled WGS sequence"/>
</dbReference>
<sequence length="65" mass="7202">MVQVCLCDTETWIDMNAKLPDHSHLPDCVNMVVNTVACTIMVHDWPGSRAELLSACSPQGFEEVL</sequence>
<organism evidence="1 2">
    <name type="scientific">Rhynchosporium agropyri</name>
    <dbReference type="NCBI Taxonomy" id="914238"/>
    <lineage>
        <taxon>Eukaryota</taxon>
        <taxon>Fungi</taxon>
        <taxon>Dikarya</taxon>
        <taxon>Ascomycota</taxon>
        <taxon>Pezizomycotina</taxon>
        <taxon>Leotiomycetes</taxon>
        <taxon>Helotiales</taxon>
        <taxon>Ploettnerulaceae</taxon>
        <taxon>Rhynchosporium</taxon>
    </lineage>
</organism>
<dbReference type="EMBL" id="FJUX01000019">
    <property type="protein sequence ID" value="CZS94629.1"/>
    <property type="molecule type" value="Genomic_DNA"/>
</dbReference>
<protein>
    <submittedName>
        <fullName evidence="1">Uncharacterized protein</fullName>
    </submittedName>
</protein>
<evidence type="ECO:0000313" key="1">
    <source>
        <dbReference type="EMBL" id="CZS94629.1"/>
    </source>
</evidence>
<accession>A0A1E1K975</accession>
<keyword evidence="2" id="KW-1185">Reference proteome</keyword>
<gene>
    <name evidence="1" type="ORF">RAG0_04567</name>
</gene>